<protein>
    <submittedName>
        <fullName evidence="2">Uncharacterized protein LOC142180002</fullName>
    </submittedName>
</protein>
<sequence length="296" mass="34849">MEIALMEQQQLEEDGYDESTAENFKQVAREADLSPRTSVKGVMETTQQVTVKVFHHDIRQHIMMTFVYAKCSSLERLELWDNLYYMIILSSLLGGDLLGGPFTWWNGRPNTECVFKRLDKSFVNLPFQNILPTIEVEHLIRTGSDHAPLLMTCEEYATNFVKPFRFLNLWTKHVTFMKVVRHNWNAEFIGDPFLIFKHKLKKVKATLSKWSKDSFADIFKQLEILDDIVRVKEMLFKEEHTIENRIILQKAQSELKKYLSIEEQHWKQKAGMTWFAEGDKNTSFFHNHANGKRKKL</sequence>
<name>A0AC58UC08_TOBAC</name>
<organism evidence="1 2">
    <name type="scientific">Nicotiana tabacum</name>
    <name type="common">Common tobacco</name>
    <dbReference type="NCBI Taxonomy" id="4097"/>
    <lineage>
        <taxon>Eukaryota</taxon>
        <taxon>Viridiplantae</taxon>
        <taxon>Streptophyta</taxon>
        <taxon>Embryophyta</taxon>
        <taxon>Tracheophyta</taxon>
        <taxon>Spermatophyta</taxon>
        <taxon>Magnoliopsida</taxon>
        <taxon>eudicotyledons</taxon>
        <taxon>Gunneridae</taxon>
        <taxon>Pentapetalae</taxon>
        <taxon>asterids</taxon>
        <taxon>lamiids</taxon>
        <taxon>Solanales</taxon>
        <taxon>Solanaceae</taxon>
        <taxon>Nicotianoideae</taxon>
        <taxon>Nicotianeae</taxon>
        <taxon>Nicotiana</taxon>
    </lineage>
</organism>
<reference evidence="1" key="1">
    <citation type="journal article" date="2014" name="Nat. Commun.">
        <title>The tobacco genome sequence and its comparison with those of tomato and potato.</title>
        <authorList>
            <person name="Sierro N."/>
            <person name="Battey J.N."/>
            <person name="Ouadi S."/>
            <person name="Bakaher N."/>
            <person name="Bovet L."/>
            <person name="Willig A."/>
            <person name="Goepfert S."/>
            <person name="Peitsch M.C."/>
            <person name="Ivanov N.V."/>
        </authorList>
    </citation>
    <scope>NUCLEOTIDE SEQUENCE [LARGE SCALE GENOMIC DNA]</scope>
</reference>
<accession>A0AC58UC08</accession>
<evidence type="ECO:0000313" key="1">
    <source>
        <dbReference type="Proteomes" id="UP000790787"/>
    </source>
</evidence>
<dbReference type="Proteomes" id="UP000790787">
    <property type="component" value="Chromosome 4"/>
</dbReference>
<keyword evidence="1" id="KW-1185">Reference proteome</keyword>
<proteinExistence type="predicted"/>
<evidence type="ECO:0000313" key="2">
    <source>
        <dbReference type="RefSeq" id="XP_075107019.1"/>
    </source>
</evidence>
<dbReference type="RefSeq" id="XP_075107019.1">
    <property type="nucleotide sequence ID" value="XM_075250918.1"/>
</dbReference>
<gene>
    <name evidence="2" type="primary">LOC142180002</name>
</gene>
<reference evidence="2" key="2">
    <citation type="submission" date="2025-08" db="UniProtKB">
        <authorList>
            <consortium name="RefSeq"/>
        </authorList>
    </citation>
    <scope>IDENTIFICATION</scope>
    <source>
        <tissue evidence="2">Leaf</tissue>
    </source>
</reference>